<dbReference type="InterPro" id="IPR015894">
    <property type="entry name" value="Guanylate-bd_N"/>
</dbReference>
<evidence type="ECO:0000256" key="1">
    <source>
        <dbReference type="ARBA" id="ARBA00022741"/>
    </source>
</evidence>
<sequence length="1105" mass="125219">MFKIFRGRDTTADSSPQSSYSPSSSSSLSPSPSSPPVTGPARPIRLVYYDDKGKFRMDSEAVAALQLVKEPIGVVSVCGRSRQGKSFILNQLLGRSSGFQVASTHRPCTKGLWLWSAPLKRTALDGTEYNLLLLDSEGIDAFDQTGTYSTQIFSLAVLLSSMFIYNQMGGIDEAALDRLSLVTQMTKHIRVRASGGRSSASELGQFSPIFVWLLRDFYLDLVEDNKRITPRDYLELALRPVQGSGKDIAAKNEIRDSIRALFPDRECFPLVRPLNNENDLQRLDQISLGKLRPEFRAGLDALTKFVFERTRPKQVGATVMTGPILIGITESYLEALNNGAVPTISSSWQSVEEAECRRAYDTATEIYMSSFDRSKPPEEVFLRESHDEAVQKSLAAFNAAAVGIGSARKKHEGLLQKFFRRALEDYKRNAFMEADLRCSNAIQNMEKRLRAACHASDANVDNIVKVSIYLAVLLILHEVRGLKVWLLGILCLSFSHYRLLVLDGLLSEYETSCHGPGKWQKLAMFLQQSLEGSILDLAKRLDDKIGSEKSSLMLRCHSMEDKMALLHKQLEASEKDKSEYMKRYDEAINEKKKLADDYMRRINDLQSNRGSLDERCSSLVKALESAKQETSNWKRKHDQVLSKQKADEEQAASEIAMLKSRSSASEARLAAAHEQTRSAEEDAAEWKRKYDIAVRETKAALEKVANVQERTNKETQLREDALREEFSSRLVVKEDEIKEKNRRIEYVEQCLTTLNLELKAAESKMKSYDTVISSLKLEIKELVEKLETANTKAQSCDKEARILEQEKIHLEQRYQSEFERFAEVQERCNHAEKECKRATELADKARADAVSAQKEKSEFQKLAMERLAQIERAQRHIESLDRQKNNLAGELERVRASELDAVSKVSLLEARVEEREKEIESLLKSNNEERASTVKALQDLLEDERKAHSVANKRAEDFSLQLEVARAKLDALQQEFTSVRLNESALDNKLKAASHGKRFRTDNVEMGVGSVQDVVPNERRVNKRSRSTTSPVMFTQPEDGGSVFKGDDDDNQSHQTDQEDYKKFTAQKLRQELTKHNFGAELLQLRNNNKKEVLALYEKCVLRKS</sequence>
<evidence type="ECO:0000256" key="3">
    <source>
        <dbReference type="PROSITE-ProRule" id="PRU01052"/>
    </source>
</evidence>
<feature type="coiled-coil region" evidence="4">
    <location>
        <begin position="669"/>
        <end position="982"/>
    </location>
</feature>
<keyword evidence="1" id="KW-0547">Nucleotide-binding</keyword>
<evidence type="ECO:0000259" key="6">
    <source>
        <dbReference type="PROSITE" id="PS51715"/>
    </source>
</evidence>
<evidence type="ECO:0000256" key="5">
    <source>
        <dbReference type="SAM" id="MobiDB-lite"/>
    </source>
</evidence>
<feature type="region of interest" description="Disordered" evidence="5">
    <location>
        <begin position="1019"/>
        <end position="1058"/>
    </location>
</feature>
<feature type="region of interest" description="Disordered" evidence="5">
    <location>
        <begin position="627"/>
        <end position="652"/>
    </location>
</feature>
<dbReference type="InterPro" id="IPR030386">
    <property type="entry name" value="G_GB1_RHD3_dom"/>
</dbReference>
<feature type="coiled-coil region" evidence="4">
    <location>
        <begin position="556"/>
        <end position="615"/>
    </location>
</feature>
<proteinExistence type="inferred from homology"/>
<dbReference type="GO" id="GO:0003924">
    <property type="term" value="F:GTPase activity"/>
    <property type="evidence" value="ECO:0007669"/>
    <property type="project" value="InterPro"/>
</dbReference>
<organism evidence="7 8">
    <name type="scientific">Populus tomentosa</name>
    <name type="common">Chinese white poplar</name>
    <dbReference type="NCBI Taxonomy" id="118781"/>
    <lineage>
        <taxon>Eukaryota</taxon>
        <taxon>Viridiplantae</taxon>
        <taxon>Streptophyta</taxon>
        <taxon>Embryophyta</taxon>
        <taxon>Tracheophyta</taxon>
        <taxon>Spermatophyta</taxon>
        <taxon>Magnoliopsida</taxon>
        <taxon>eudicotyledons</taxon>
        <taxon>Gunneridae</taxon>
        <taxon>Pentapetalae</taxon>
        <taxon>rosids</taxon>
        <taxon>fabids</taxon>
        <taxon>Malpighiales</taxon>
        <taxon>Salicaceae</taxon>
        <taxon>Saliceae</taxon>
        <taxon>Populus</taxon>
    </lineage>
</organism>
<evidence type="ECO:0000313" key="7">
    <source>
        <dbReference type="EMBL" id="KAG6778790.1"/>
    </source>
</evidence>
<feature type="domain" description="GB1/RHD3-type G" evidence="6">
    <location>
        <begin position="69"/>
        <end position="311"/>
    </location>
</feature>
<feature type="compositionally biased region" description="Basic and acidic residues" evidence="5">
    <location>
        <begin position="1"/>
        <end position="11"/>
    </location>
</feature>
<dbReference type="GO" id="GO:0005525">
    <property type="term" value="F:GTP binding"/>
    <property type="evidence" value="ECO:0007669"/>
    <property type="project" value="UniProtKB-KW"/>
</dbReference>
<feature type="region of interest" description="Disordered" evidence="5">
    <location>
        <begin position="1"/>
        <end position="40"/>
    </location>
</feature>
<keyword evidence="8" id="KW-1185">Reference proteome</keyword>
<comment type="caution">
    <text evidence="7">The sequence shown here is derived from an EMBL/GenBank/DDBJ whole genome shotgun (WGS) entry which is preliminary data.</text>
</comment>
<evidence type="ECO:0000256" key="4">
    <source>
        <dbReference type="SAM" id="Coils"/>
    </source>
</evidence>
<dbReference type="OrthoDB" id="2135133at2759"/>
<keyword evidence="4" id="KW-0175">Coiled coil</keyword>
<evidence type="ECO:0000256" key="2">
    <source>
        <dbReference type="ARBA" id="ARBA00023134"/>
    </source>
</evidence>
<dbReference type="CDD" id="cd01851">
    <property type="entry name" value="GBP"/>
    <property type="match status" value="1"/>
</dbReference>
<evidence type="ECO:0000313" key="8">
    <source>
        <dbReference type="Proteomes" id="UP000886885"/>
    </source>
</evidence>
<protein>
    <recommendedName>
        <fullName evidence="6">GB1/RHD3-type G domain-containing protein</fullName>
    </recommendedName>
</protein>
<dbReference type="Pfam" id="PF02841">
    <property type="entry name" value="GBP_C"/>
    <property type="match status" value="1"/>
</dbReference>
<name>A0A8X8D5Q7_POPTO</name>
<feature type="compositionally biased region" description="Basic and acidic residues" evidence="5">
    <location>
        <begin position="638"/>
        <end position="648"/>
    </location>
</feature>
<dbReference type="InterPro" id="IPR003191">
    <property type="entry name" value="Guanylate-bd/ATL_C"/>
</dbReference>
<comment type="similarity">
    <text evidence="3">Belongs to the TRAFAC class dynamin-like GTPase superfamily. GB1/RHD3 GTPase family.</text>
</comment>
<keyword evidence="2" id="KW-0342">GTP-binding</keyword>
<gene>
    <name evidence="7" type="ORF">POTOM_015137</name>
</gene>
<reference evidence="7" key="1">
    <citation type="journal article" date="2020" name="bioRxiv">
        <title>Hybrid origin of Populus tomentosa Carr. identified through genome sequencing and phylogenomic analysis.</title>
        <authorList>
            <person name="An X."/>
            <person name="Gao K."/>
            <person name="Chen Z."/>
            <person name="Li J."/>
            <person name="Yang X."/>
            <person name="Yang X."/>
            <person name="Zhou J."/>
            <person name="Guo T."/>
            <person name="Zhao T."/>
            <person name="Huang S."/>
            <person name="Miao D."/>
            <person name="Khan W.U."/>
            <person name="Rao P."/>
            <person name="Ye M."/>
            <person name="Lei B."/>
            <person name="Liao W."/>
            <person name="Wang J."/>
            <person name="Ji L."/>
            <person name="Li Y."/>
            <person name="Guo B."/>
            <person name="Mustafa N.S."/>
            <person name="Li S."/>
            <person name="Yun Q."/>
            <person name="Keller S.R."/>
            <person name="Mao J."/>
            <person name="Zhang R."/>
            <person name="Strauss S.H."/>
        </authorList>
    </citation>
    <scope>NUCLEOTIDE SEQUENCE</scope>
    <source>
        <strain evidence="7">GM15</strain>
        <tissue evidence="7">Leaf</tissue>
    </source>
</reference>
<dbReference type="FunFam" id="3.40.50.300:FF:000723">
    <property type="entry name" value="Guanylate-binding family protein"/>
    <property type="match status" value="1"/>
</dbReference>
<feature type="compositionally biased region" description="Low complexity" evidence="5">
    <location>
        <begin position="14"/>
        <end position="31"/>
    </location>
</feature>
<dbReference type="AlphaFoldDB" id="A0A8X8D5Q7"/>
<accession>A0A8X8D5Q7</accession>
<dbReference type="Pfam" id="PF02263">
    <property type="entry name" value="GBP"/>
    <property type="match status" value="1"/>
</dbReference>
<dbReference type="Proteomes" id="UP000886885">
    <property type="component" value="Chromosome 4A"/>
</dbReference>
<dbReference type="EMBL" id="JAAWWB010000007">
    <property type="protein sequence ID" value="KAG6778790.1"/>
    <property type="molecule type" value="Genomic_DNA"/>
</dbReference>
<dbReference type="PROSITE" id="PS51715">
    <property type="entry name" value="G_GB1_RHD3"/>
    <property type="match status" value="1"/>
</dbReference>
<dbReference type="PANTHER" id="PTHR10751">
    <property type="entry name" value="GUANYLATE BINDING PROTEIN"/>
    <property type="match status" value="1"/>
</dbReference>